<comment type="caution">
    <text evidence="1">The sequence shown here is derived from an EMBL/GenBank/DDBJ whole genome shotgun (WGS) entry which is preliminary data.</text>
</comment>
<protein>
    <submittedName>
        <fullName evidence="1">Uncharacterized protein</fullName>
    </submittedName>
</protein>
<reference evidence="1" key="1">
    <citation type="journal article" date="2020" name="mSystems">
        <title>Genome- and Community-Level Interaction Insights into Carbon Utilization and Element Cycling Functions of Hydrothermarchaeota in Hydrothermal Sediment.</title>
        <authorList>
            <person name="Zhou Z."/>
            <person name="Liu Y."/>
            <person name="Xu W."/>
            <person name="Pan J."/>
            <person name="Luo Z.H."/>
            <person name="Li M."/>
        </authorList>
    </citation>
    <scope>NUCLEOTIDE SEQUENCE [LARGE SCALE GENOMIC DNA]</scope>
    <source>
        <strain evidence="1">HyVt-185</strain>
    </source>
</reference>
<dbReference type="AlphaFoldDB" id="A0A7C0X391"/>
<gene>
    <name evidence="1" type="ORF">ENG09_00125</name>
</gene>
<dbReference type="EMBL" id="DQZR01000007">
    <property type="protein sequence ID" value="HDM35646.1"/>
    <property type="molecule type" value="Genomic_DNA"/>
</dbReference>
<organism evidence="1">
    <name type="scientific">Candidatus Syntropharchaeum butanivorans</name>
    <dbReference type="NCBI Taxonomy" id="1839936"/>
    <lineage>
        <taxon>Archaea</taxon>
        <taxon>Methanobacteriati</taxon>
        <taxon>Methanobacteriota</taxon>
        <taxon>Stenosarchaea group</taxon>
        <taxon>Methanomicrobia</taxon>
        <taxon>Methanosarcinales</taxon>
        <taxon>ANME-2 cluster</taxon>
        <taxon>Candidatus Syntropharchaeum</taxon>
    </lineage>
</organism>
<proteinExistence type="predicted"/>
<evidence type="ECO:0000313" key="1">
    <source>
        <dbReference type="EMBL" id="HDM35646.1"/>
    </source>
</evidence>
<accession>A0A7C0X391</accession>
<sequence length="67" mass="7648">MGRITISLADAMILVDEGGFSGRHGISKEEQRRILEKYGIDPDKLELLRKMIPKGRIVGRKREDVRV</sequence>
<name>A0A7C0X391_9EURY</name>
<dbReference type="Proteomes" id="UP000885863">
    <property type="component" value="Unassembled WGS sequence"/>
</dbReference>